<feature type="compositionally biased region" description="Polar residues" evidence="5">
    <location>
        <begin position="260"/>
        <end position="270"/>
    </location>
</feature>
<dbReference type="Pfam" id="PF00010">
    <property type="entry name" value="HLH"/>
    <property type="match status" value="1"/>
</dbReference>
<keyword evidence="2" id="KW-0805">Transcription regulation</keyword>
<protein>
    <submittedName>
        <fullName evidence="7">Transcription factor PIF5</fullName>
    </submittedName>
</protein>
<name>A0A438D6Y1_VITVI</name>
<dbReference type="AlphaFoldDB" id="A0A438D6Y1"/>
<dbReference type="GO" id="GO:0046983">
    <property type="term" value="F:protein dimerization activity"/>
    <property type="evidence" value="ECO:0007669"/>
    <property type="project" value="InterPro"/>
</dbReference>
<evidence type="ECO:0000259" key="6">
    <source>
        <dbReference type="PROSITE" id="PS50888"/>
    </source>
</evidence>
<gene>
    <name evidence="7" type="primary">PIF5_1</name>
    <name evidence="7" type="ORF">CK203_097650</name>
</gene>
<evidence type="ECO:0000313" key="8">
    <source>
        <dbReference type="Proteomes" id="UP000288805"/>
    </source>
</evidence>
<evidence type="ECO:0000256" key="5">
    <source>
        <dbReference type="SAM" id="MobiDB-lite"/>
    </source>
</evidence>
<dbReference type="InterPro" id="IPR036638">
    <property type="entry name" value="HLH_DNA-bd_sf"/>
</dbReference>
<dbReference type="GO" id="GO:0005634">
    <property type="term" value="C:nucleus"/>
    <property type="evidence" value="ECO:0007669"/>
    <property type="project" value="UniProtKB-SubCell"/>
</dbReference>
<accession>A0A438D6Y1</accession>
<dbReference type="PROSITE" id="PS50888">
    <property type="entry name" value="BHLH"/>
    <property type="match status" value="1"/>
</dbReference>
<feature type="region of interest" description="Disordered" evidence="5">
    <location>
        <begin position="113"/>
        <end position="136"/>
    </location>
</feature>
<dbReference type="SMART" id="SM00353">
    <property type="entry name" value="HLH"/>
    <property type="match status" value="1"/>
</dbReference>
<reference evidence="7 8" key="1">
    <citation type="journal article" date="2018" name="PLoS Genet.">
        <title>Population sequencing reveals clonal diversity and ancestral inbreeding in the grapevine cultivar Chardonnay.</title>
        <authorList>
            <person name="Roach M.J."/>
            <person name="Johnson D.L."/>
            <person name="Bohlmann J."/>
            <person name="van Vuuren H.J."/>
            <person name="Jones S.J."/>
            <person name="Pretorius I.S."/>
            <person name="Schmidt S.A."/>
            <person name="Borneman A.R."/>
        </authorList>
    </citation>
    <scope>NUCLEOTIDE SEQUENCE [LARGE SCALE GENOMIC DNA]</scope>
    <source>
        <strain evidence="8">cv. Chardonnay</strain>
        <tissue evidence="7">Leaf</tissue>
    </source>
</reference>
<dbReference type="PANTHER" id="PTHR46807">
    <property type="entry name" value="TRANSCRIPTION FACTOR PIF3"/>
    <property type="match status" value="1"/>
</dbReference>
<evidence type="ECO:0000313" key="7">
    <source>
        <dbReference type="EMBL" id="RVW31167.1"/>
    </source>
</evidence>
<organism evidence="7 8">
    <name type="scientific">Vitis vinifera</name>
    <name type="common">Grape</name>
    <dbReference type="NCBI Taxonomy" id="29760"/>
    <lineage>
        <taxon>Eukaryota</taxon>
        <taxon>Viridiplantae</taxon>
        <taxon>Streptophyta</taxon>
        <taxon>Embryophyta</taxon>
        <taxon>Tracheophyta</taxon>
        <taxon>Spermatophyta</taxon>
        <taxon>Magnoliopsida</taxon>
        <taxon>eudicotyledons</taxon>
        <taxon>Gunneridae</taxon>
        <taxon>Pentapetalae</taxon>
        <taxon>rosids</taxon>
        <taxon>Vitales</taxon>
        <taxon>Vitaceae</taxon>
        <taxon>Viteae</taxon>
        <taxon>Vitis</taxon>
    </lineage>
</organism>
<evidence type="ECO:0000256" key="3">
    <source>
        <dbReference type="ARBA" id="ARBA00023163"/>
    </source>
</evidence>
<comment type="caution">
    <text evidence="7">The sequence shown here is derived from an EMBL/GenBank/DDBJ whole genome shotgun (WGS) entry which is preliminary data.</text>
</comment>
<feature type="compositionally biased region" description="Basic and acidic residues" evidence="5">
    <location>
        <begin position="120"/>
        <end position="129"/>
    </location>
</feature>
<comment type="subcellular location">
    <subcellularLocation>
        <location evidence="1">Nucleus</location>
    </subcellularLocation>
</comment>
<dbReference type="Proteomes" id="UP000288805">
    <property type="component" value="Unassembled WGS sequence"/>
</dbReference>
<evidence type="ECO:0000256" key="1">
    <source>
        <dbReference type="ARBA" id="ARBA00004123"/>
    </source>
</evidence>
<proteinExistence type="predicted"/>
<feature type="domain" description="BHLH" evidence="6">
    <location>
        <begin position="310"/>
        <end position="359"/>
    </location>
</feature>
<dbReference type="EMBL" id="QGNW01001765">
    <property type="protein sequence ID" value="RVW31167.1"/>
    <property type="molecule type" value="Genomic_DNA"/>
</dbReference>
<feature type="region of interest" description="Disordered" evidence="5">
    <location>
        <begin position="233"/>
        <end position="284"/>
    </location>
</feature>
<dbReference type="Gene3D" id="4.10.280.10">
    <property type="entry name" value="Helix-loop-helix DNA-binding domain"/>
    <property type="match status" value="1"/>
</dbReference>
<dbReference type="GO" id="GO:0003700">
    <property type="term" value="F:DNA-binding transcription factor activity"/>
    <property type="evidence" value="ECO:0007669"/>
    <property type="project" value="InterPro"/>
</dbReference>
<dbReference type="InterPro" id="IPR011598">
    <property type="entry name" value="bHLH_dom"/>
</dbReference>
<sequence length="536" mass="58801">MNHPLLPDWNIEGDVPVTNQKKPMGQEHELVELLWRNGQVVLHSQTQRKSGLAPNESKQVQKHDQTMLRNGGSCGNWSNLIQDEESISWIQYPLDDSLDKEFCSNLFMELPPNDPVQPEKPVRHSEQEKSVPSSQQPIFKHLGSPEFPGNPMPPPKFQVPGSVQQNCSSGGFGKIVNFPNFSFPGRSNLGSSKAQLGGKGSGNMAQGGDAKEVALAPVVYLQGMSRENVMRIVSQGDRRQTETLEPTVTSSSGGGSGSSFGRTYKQSTDTNSHKRKAEKQRNLSAKARLLNMNQLQETRHHKDPGQLGGAVLLKSIISQRGRRDRINEKMKALQELIPHSNKSDKASMLDEAIEYLKSLQLQLQLMWMGGGVAPMMFPGVQHYMARMGMGMCPPPLPSIHNPMHLPRVQLVDQSTSAVPPSNQPPICQTPVLNPVNYQNQMPIPTFRSSLRITWASTLCKLPLSFGSQSHPMASPATTGGTPTAAAAVDGAPGSKLAMFLFDINRLIPVGTHAARMLLVPLHIKCAHCKMMIKAIH</sequence>
<keyword evidence="4" id="KW-0539">Nucleus</keyword>
<dbReference type="SUPFAM" id="SSF47459">
    <property type="entry name" value="HLH, helix-loop-helix DNA-binding domain"/>
    <property type="match status" value="1"/>
</dbReference>
<dbReference type="InterPro" id="IPR044273">
    <property type="entry name" value="PIF3-like"/>
</dbReference>
<dbReference type="GO" id="GO:0010017">
    <property type="term" value="P:red or far-red light signaling pathway"/>
    <property type="evidence" value="ECO:0007669"/>
    <property type="project" value="UniProtKB-ARBA"/>
</dbReference>
<dbReference type="PANTHER" id="PTHR46807:SF7">
    <property type="entry name" value="BHLH DOMAIN-CONTAINING PROTEIN"/>
    <property type="match status" value="1"/>
</dbReference>
<evidence type="ECO:0000256" key="4">
    <source>
        <dbReference type="ARBA" id="ARBA00023242"/>
    </source>
</evidence>
<evidence type="ECO:0000256" key="2">
    <source>
        <dbReference type="ARBA" id="ARBA00023015"/>
    </source>
</evidence>
<keyword evidence="3" id="KW-0804">Transcription</keyword>